<dbReference type="EMBL" id="ONZQ02000015">
    <property type="protein sequence ID" value="SPO06201.1"/>
    <property type="molecule type" value="Genomic_DNA"/>
</dbReference>
<dbReference type="PANTHER" id="PTHR13271:SF137">
    <property type="entry name" value="SET DOMAIN-CONTAINING PROTEIN"/>
    <property type="match status" value="1"/>
</dbReference>
<comment type="caution">
    <text evidence="2">The sequence shown here is derived from an EMBL/GenBank/DDBJ whole genome shotgun (WGS) entry which is preliminary data.</text>
</comment>
<dbReference type="GO" id="GO:0016279">
    <property type="term" value="F:protein-lysine N-methyltransferase activity"/>
    <property type="evidence" value="ECO:0007669"/>
    <property type="project" value="InterPro"/>
</dbReference>
<organism evidence="2 3">
    <name type="scientific">Cephalotrichum gorgonifer</name>
    <dbReference type="NCBI Taxonomy" id="2041049"/>
    <lineage>
        <taxon>Eukaryota</taxon>
        <taxon>Fungi</taxon>
        <taxon>Dikarya</taxon>
        <taxon>Ascomycota</taxon>
        <taxon>Pezizomycotina</taxon>
        <taxon>Sordariomycetes</taxon>
        <taxon>Hypocreomycetidae</taxon>
        <taxon>Microascales</taxon>
        <taxon>Microascaceae</taxon>
        <taxon>Cephalotrichum</taxon>
    </lineage>
</organism>
<dbReference type="SUPFAM" id="SSF82199">
    <property type="entry name" value="SET domain"/>
    <property type="match status" value="1"/>
</dbReference>
<accession>A0AAE8N4I1</accession>
<dbReference type="AlphaFoldDB" id="A0AAE8N4I1"/>
<proteinExistence type="predicted"/>
<dbReference type="Gene3D" id="3.90.1410.10">
    <property type="entry name" value="set domain protein methyltransferase, domain 1"/>
    <property type="match status" value="1"/>
</dbReference>
<evidence type="ECO:0000313" key="3">
    <source>
        <dbReference type="Proteomes" id="UP001187682"/>
    </source>
</evidence>
<dbReference type="Proteomes" id="UP001187682">
    <property type="component" value="Unassembled WGS sequence"/>
</dbReference>
<reference evidence="2" key="1">
    <citation type="submission" date="2018-03" db="EMBL/GenBank/DDBJ databases">
        <authorList>
            <person name="Guldener U."/>
        </authorList>
    </citation>
    <scope>NUCLEOTIDE SEQUENCE</scope>
</reference>
<sequence>MSIPENFAEWAAVKGVVLTGVEPRQIPGRGIGIMTAREVKAGEILVQVPLSCFRTKQTVPATLAKKVPGISIHGLLAASLALENARNDAGSAPWRSVFPTPQDLSCMPLLWPASLQRLLPRPARDLVAKQAAKVDSDWKAASQLGVERDEYVYRWLLVNTRSFYHAPAGGRTAGCAPGEDKMALVPVADLLNHAPSGECKVTFSSRGLSIAADRAYALGEEIHICYGRHGSDFLLAEYGFLPDGNEWDEVCLDDALLSRLTDAQKDELERLGFLGRWRLDPRTPGCFRTQVALRVLCGCPVRDFVNGAEKEGVQGVVDVYFGGVLAEFLNDIGERVREIEGLGAGDEEEREVLVRRWKQIAELVEGAKAQLIQQQ</sequence>
<keyword evidence="3" id="KW-1185">Reference proteome</keyword>
<gene>
    <name evidence="2" type="ORF">DNG_08890</name>
</gene>
<dbReference type="Pfam" id="PF00856">
    <property type="entry name" value="SET"/>
    <property type="match status" value="1"/>
</dbReference>
<evidence type="ECO:0000259" key="1">
    <source>
        <dbReference type="PROSITE" id="PS50280"/>
    </source>
</evidence>
<protein>
    <recommendedName>
        <fullName evidence="1">SET domain-containing protein</fullName>
    </recommendedName>
</protein>
<evidence type="ECO:0000313" key="2">
    <source>
        <dbReference type="EMBL" id="SPO06201.1"/>
    </source>
</evidence>
<dbReference type="PROSITE" id="PS50280">
    <property type="entry name" value="SET"/>
    <property type="match status" value="1"/>
</dbReference>
<dbReference type="PANTHER" id="PTHR13271">
    <property type="entry name" value="UNCHARACTERIZED PUTATIVE METHYLTRANSFERASE"/>
    <property type="match status" value="1"/>
</dbReference>
<dbReference type="InterPro" id="IPR044429">
    <property type="entry name" value="SETD4_SET"/>
</dbReference>
<name>A0AAE8N4I1_9PEZI</name>
<dbReference type="InterPro" id="IPR001214">
    <property type="entry name" value="SET_dom"/>
</dbReference>
<dbReference type="CDD" id="cd19177">
    <property type="entry name" value="SET_SETD4"/>
    <property type="match status" value="1"/>
</dbReference>
<feature type="domain" description="SET" evidence="1">
    <location>
        <begin position="19"/>
        <end position="227"/>
    </location>
</feature>
<dbReference type="InterPro" id="IPR050600">
    <property type="entry name" value="SETD3_SETD6_MTase"/>
</dbReference>
<dbReference type="InterPro" id="IPR046341">
    <property type="entry name" value="SET_dom_sf"/>
</dbReference>